<dbReference type="Gene3D" id="6.10.250.1450">
    <property type="match status" value="1"/>
</dbReference>
<dbReference type="InterPro" id="IPR011538">
    <property type="entry name" value="Nuo51_FMN-bd"/>
</dbReference>
<feature type="domain" description="4Fe-4S ferredoxin-type" evidence="6">
    <location>
        <begin position="539"/>
        <end position="568"/>
    </location>
</feature>
<dbReference type="STRING" id="1122189.SAMN02745165_01852"/>
<dbReference type="PANTHER" id="PTHR43578">
    <property type="entry name" value="NADH-QUINONE OXIDOREDUCTASE SUBUNIT F"/>
    <property type="match status" value="1"/>
</dbReference>
<dbReference type="FunFam" id="1.20.1440.230:FF:000001">
    <property type="entry name" value="Mitochondrial NADH dehydrogenase flavoprotein 1"/>
    <property type="match status" value="1"/>
</dbReference>
<keyword evidence="3" id="KW-0479">Metal-binding</keyword>
<dbReference type="Pfam" id="PF10589">
    <property type="entry name" value="NADH_4Fe-4S"/>
    <property type="match status" value="1"/>
</dbReference>
<keyword evidence="8" id="KW-1185">Reference proteome</keyword>
<keyword evidence="2" id="KW-0004">4Fe-4S</keyword>
<dbReference type="GO" id="GO:0051539">
    <property type="term" value="F:4 iron, 4 sulfur cluster binding"/>
    <property type="evidence" value="ECO:0007669"/>
    <property type="project" value="UniProtKB-KW"/>
</dbReference>
<sequence length="594" mass="64413">MSETAEKVKILICTGTGGLASGAASVQAAFEEEFEKKGVAAKVGSACEVNGTGCRGLCANDVLVDVCLPGKDAVTYDFVTPELVPQIVDEHVIGSEPVAKKVAGKYYHEFLDKQKRVVFSRCGTIDAESLDQFLETGGFNGVKKAVKMTQDEVIEEVKKSGLRGRGGGGFPTGMKWSFAKGSPGNHKYLICNADEGDPGAFMDRSILEGDPYGLIEGMMIAAYAIGCKFAYVYVRAEYPLAIKRLQMAIDTCYEKGYLGEKNILGLQMPLDMRIKAGAGAFVCGEETALMASIEGQRGMSRPRPPFPAVRGLWGKPTNINNVETYANVSYIFYNGADWYSSIGTEGTKGTKIFALTGKVKHTGLVEVPAGITMKEVIYDVCGGILNNRKFKAVQAGGPSGGCLPAEAIEAEVDYDSLIKAGAMMGSGGLVVMDETTCMVDIARFFLNFTRVESCGKCIPCRIGLKIMLEILERITQGKGQEGDIELLQDMAYDIKKSSLCGLGQTAPNPVLSTIRYFRDEYETHIKEGECPSHSCKELLHFRVIEDKCKKCGLCPRVCPVDAIEWEKGQVAKIDLEKCTKCTSCYDACRFMAIE</sequence>
<dbReference type="Gene3D" id="3.40.30.10">
    <property type="entry name" value="Glutaredoxin"/>
    <property type="match status" value="1"/>
</dbReference>
<dbReference type="SUPFAM" id="SSF54862">
    <property type="entry name" value="4Fe-4S ferredoxins"/>
    <property type="match status" value="1"/>
</dbReference>
<gene>
    <name evidence="7" type="ORF">SAMN02745165_01852</name>
</gene>
<dbReference type="Proteomes" id="UP000184171">
    <property type="component" value="Unassembled WGS sequence"/>
</dbReference>
<feature type="domain" description="4Fe-4S ferredoxin-type" evidence="6">
    <location>
        <begin position="569"/>
        <end position="594"/>
    </location>
</feature>
<dbReference type="SUPFAM" id="SSF140490">
    <property type="entry name" value="Nqo1C-terminal domain-like"/>
    <property type="match status" value="1"/>
</dbReference>
<dbReference type="PROSITE" id="PS51379">
    <property type="entry name" value="4FE4S_FER_2"/>
    <property type="match status" value="2"/>
</dbReference>
<dbReference type="InterPro" id="IPR001949">
    <property type="entry name" value="NADH-UbQ_OxRdtase_51kDa_CS"/>
</dbReference>
<comment type="similarity">
    <text evidence="1">Belongs to the complex I 51 kDa subunit family.</text>
</comment>
<reference evidence="7 8" key="1">
    <citation type="submission" date="2016-11" db="EMBL/GenBank/DDBJ databases">
        <authorList>
            <person name="Jaros S."/>
            <person name="Januszkiewicz K."/>
            <person name="Wedrychowicz H."/>
        </authorList>
    </citation>
    <scope>NUCLEOTIDE SEQUENCE [LARGE SCALE GENOMIC DNA]</scope>
    <source>
        <strain evidence="7 8">DSM 5091</strain>
    </source>
</reference>
<evidence type="ECO:0000313" key="7">
    <source>
        <dbReference type="EMBL" id="SHJ22146.1"/>
    </source>
</evidence>
<dbReference type="InterPro" id="IPR017896">
    <property type="entry name" value="4Fe4S_Fe-S-bd"/>
</dbReference>
<dbReference type="InterPro" id="IPR019575">
    <property type="entry name" value="Nuop51_4Fe4S-bd"/>
</dbReference>
<evidence type="ECO:0000256" key="5">
    <source>
        <dbReference type="ARBA" id="ARBA00023014"/>
    </source>
</evidence>
<dbReference type="SUPFAM" id="SSF142984">
    <property type="entry name" value="Nqo1 middle domain-like"/>
    <property type="match status" value="1"/>
</dbReference>
<dbReference type="InterPro" id="IPR019554">
    <property type="entry name" value="Soluble_ligand-bd"/>
</dbReference>
<dbReference type="Pfam" id="PF01512">
    <property type="entry name" value="Complex1_51K"/>
    <property type="match status" value="1"/>
</dbReference>
<dbReference type="EMBL" id="FQZT01000005">
    <property type="protein sequence ID" value="SHJ22146.1"/>
    <property type="molecule type" value="Genomic_DNA"/>
</dbReference>
<dbReference type="InterPro" id="IPR037207">
    <property type="entry name" value="Nuop51_4Fe4S-bd_sf"/>
</dbReference>
<dbReference type="SUPFAM" id="SSF52833">
    <property type="entry name" value="Thioredoxin-like"/>
    <property type="match status" value="1"/>
</dbReference>
<keyword evidence="5" id="KW-0411">Iron-sulfur</keyword>
<evidence type="ECO:0000256" key="1">
    <source>
        <dbReference type="ARBA" id="ARBA00007523"/>
    </source>
</evidence>
<dbReference type="SMART" id="SM00928">
    <property type="entry name" value="NADH_4Fe-4S"/>
    <property type="match status" value="1"/>
</dbReference>
<dbReference type="InterPro" id="IPR036249">
    <property type="entry name" value="Thioredoxin-like_sf"/>
</dbReference>
<dbReference type="FunFam" id="3.40.50.11540:FF:000001">
    <property type="entry name" value="NADH dehydrogenase [ubiquinone] flavoprotein 1, mitochondrial"/>
    <property type="match status" value="1"/>
</dbReference>
<evidence type="ECO:0000259" key="6">
    <source>
        <dbReference type="PROSITE" id="PS51379"/>
    </source>
</evidence>
<dbReference type="GO" id="GO:0010181">
    <property type="term" value="F:FMN binding"/>
    <property type="evidence" value="ECO:0007669"/>
    <property type="project" value="InterPro"/>
</dbReference>
<dbReference type="Gene3D" id="3.10.20.600">
    <property type="match status" value="1"/>
</dbReference>
<protein>
    <submittedName>
        <fullName evidence="7">NADH-quinone oxidoreductase subunit F</fullName>
    </submittedName>
</protein>
<dbReference type="GO" id="GO:0008137">
    <property type="term" value="F:NADH dehydrogenase (ubiquinone) activity"/>
    <property type="evidence" value="ECO:0007669"/>
    <property type="project" value="InterPro"/>
</dbReference>
<dbReference type="GO" id="GO:0046872">
    <property type="term" value="F:metal ion binding"/>
    <property type="evidence" value="ECO:0007669"/>
    <property type="project" value="UniProtKB-KW"/>
</dbReference>
<dbReference type="OrthoDB" id="9805533at2"/>
<dbReference type="Gene3D" id="3.30.70.20">
    <property type="match status" value="1"/>
</dbReference>
<evidence type="ECO:0000256" key="3">
    <source>
        <dbReference type="ARBA" id="ARBA00022723"/>
    </source>
</evidence>
<evidence type="ECO:0000256" key="4">
    <source>
        <dbReference type="ARBA" id="ARBA00023004"/>
    </source>
</evidence>
<name>A0A1M6HIW2_MALRU</name>
<dbReference type="PANTHER" id="PTHR43578:SF3">
    <property type="entry name" value="NADH-QUINONE OXIDOREDUCTASE SUBUNIT F"/>
    <property type="match status" value="1"/>
</dbReference>
<dbReference type="Pfam" id="PF13237">
    <property type="entry name" value="Fer4_10"/>
    <property type="match status" value="1"/>
</dbReference>
<dbReference type="RefSeq" id="WP_072908118.1">
    <property type="nucleotide sequence ID" value="NZ_FQZT01000005.1"/>
</dbReference>
<dbReference type="Gene3D" id="1.20.1440.230">
    <property type="entry name" value="NADH-ubiquinone oxidoreductase 51kDa subunit, iron-sulphur binding domain"/>
    <property type="match status" value="1"/>
</dbReference>
<dbReference type="SUPFAM" id="SSF142019">
    <property type="entry name" value="Nqo1 FMN-binding domain-like"/>
    <property type="match status" value="1"/>
</dbReference>
<evidence type="ECO:0000313" key="8">
    <source>
        <dbReference type="Proteomes" id="UP000184171"/>
    </source>
</evidence>
<dbReference type="Gene3D" id="3.40.50.11540">
    <property type="entry name" value="NADH-ubiquinone oxidoreductase 51kDa subunit"/>
    <property type="match status" value="1"/>
</dbReference>
<dbReference type="CDD" id="cd02980">
    <property type="entry name" value="TRX_Fd_family"/>
    <property type="match status" value="1"/>
</dbReference>
<accession>A0A1M6HIW2</accession>
<dbReference type="NCBIfam" id="NF010120">
    <property type="entry name" value="PRK13596.1"/>
    <property type="match status" value="1"/>
</dbReference>
<dbReference type="AlphaFoldDB" id="A0A1M6HIW2"/>
<dbReference type="PROSITE" id="PS00645">
    <property type="entry name" value="COMPLEX1_51K_2"/>
    <property type="match status" value="1"/>
</dbReference>
<dbReference type="InterPro" id="IPR037225">
    <property type="entry name" value="Nuo51_FMN-bd_sf"/>
</dbReference>
<proteinExistence type="inferred from homology"/>
<evidence type="ECO:0000256" key="2">
    <source>
        <dbReference type="ARBA" id="ARBA00022485"/>
    </source>
</evidence>
<organism evidence="7 8">
    <name type="scientific">Malonomonas rubra DSM 5091</name>
    <dbReference type="NCBI Taxonomy" id="1122189"/>
    <lineage>
        <taxon>Bacteria</taxon>
        <taxon>Pseudomonadati</taxon>
        <taxon>Thermodesulfobacteriota</taxon>
        <taxon>Desulfuromonadia</taxon>
        <taxon>Desulfuromonadales</taxon>
        <taxon>Geopsychrobacteraceae</taxon>
        <taxon>Malonomonas</taxon>
    </lineage>
</organism>
<dbReference type="Pfam" id="PF10531">
    <property type="entry name" value="SLBB"/>
    <property type="match status" value="1"/>
</dbReference>
<keyword evidence="4" id="KW-0408">Iron</keyword>